<protein>
    <recommendedName>
        <fullName evidence="3 8">Carbonic anhydrase</fullName>
        <ecNumber evidence="3 8">4.2.1.1</ecNumber>
    </recommendedName>
</protein>
<keyword evidence="5 8" id="KW-0862">Zinc</keyword>
<evidence type="ECO:0000256" key="2">
    <source>
        <dbReference type="ARBA" id="ARBA00010718"/>
    </source>
</evidence>
<comment type="similarity">
    <text evidence="2 8">Belongs to the alpha-carbonic anhydrase family.</text>
</comment>
<dbReference type="PANTHER" id="PTHR18952">
    <property type="entry name" value="CARBONIC ANHYDRASE"/>
    <property type="match status" value="1"/>
</dbReference>
<feature type="non-terminal residue" evidence="10">
    <location>
        <position position="1"/>
    </location>
</feature>
<comment type="caution">
    <text evidence="10">The sequence shown here is derived from an EMBL/GenBank/DDBJ whole genome shotgun (WGS) entry which is preliminary data.</text>
</comment>
<name>A0A8S3ZWN0_9EUPU</name>
<dbReference type="Pfam" id="PF00194">
    <property type="entry name" value="Carb_anhydrase"/>
    <property type="match status" value="1"/>
</dbReference>
<dbReference type="GO" id="GO:0005886">
    <property type="term" value="C:plasma membrane"/>
    <property type="evidence" value="ECO:0007669"/>
    <property type="project" value="TreeGrafter"/>
</dbReference>
<comment type="catalytic activity">
    <reaction evidence="7 8">
        <text>hydrogencarbonate + H(+) = CO2 + H2O</text>
        <dbReference type="Rhea" id="RHEA:10748"/>
        <dbReference type="ChEBI" id="CHEBI:15377"/>
        <dbReference type="ChEBI" id="CHEBI:15378"/>
        <dbReference type="ChEBI" id="CHEBI:16526"/>
        <dbReference type="ChEBI" id="CHEBI:17544"/>
        <dbReference type="EC" id="4.2.1.1"/>
    </reaction>
</comment>
<dbReference type="AlphaFoldDB" id="A0A8S3ZWN0"/>
<dbReference type="InterPro" id="IPR023561">
    <property type="entry name" value="Carbonic_anhydrase_a-class"/>
</dbReference>
<dbReference type="PROSITE" id="PS00162">
    <property type="entry name" value="ALPHA_CA_1"/>
    <property type="match status" value="1"/>
</dbReference>
<dbReference type="EC" id="4.2.1.1" evidence="3 8"/>
<evidence type="ECO:0000256" key="5">
    <source>
        <dbReference type="ARBA" id="ARBA00022833"/>
    </source>
</evidence>
<dbReference type="GO" id="GO:0008270">
    <property type="term" value="F:zinc ion binding"/>
    <property type="evidence" value="ECO:0007669"/>
    <property type="project" value="UniProtKB-UniRule"/>
</dbReference>
<dbReference type="OrthoDB" id="429145at2759"/>
<keyword evidence="11" id="KW-1185">Reference proteome</keyword>
<comment type="function">
    <text evidence="1 8">Reversible hydration of carbon dioxide.</text>
</comment>
<evidence type="ECO:0000313" key="11">
    <source>
        <dbReference type="Proteomes" id="UP000678393"/>
    </source>
</evidence>
<evidence type="ECO:0000256" key="7">
    <source>
        <dbReference type="ARBA" id="ARBA00048348"/>
    </source>
</evidence>
<dbReference type="CDD" id="cd00326">
    <property type="entry name" value="alpha_CA"/>
    <property type="match status" value="1"/>
</dbReference>
<evidence type="ECO:0000256" key="3">
    <source>
        <dbReference type="ARBA" id="ARBA00012925"/>
    </source>
</evidence>
<dbReference type="SUPFAM" id="SSF51069">
    <property type="entry name" value="Carbonic anhydrase"/>
    <property type="match status" value="1"/>
</dbReference>
<evidence type="ECO:0000256" key="6">
    <source>
        <dbReference type="ARBA" id="ARBA00023239"/>
    </source>
</evidence>
<gene>
    <name evidence="10" type="ORF">CUNI_LOCUS19611</name>
</gene>
<evidence type="ECO:0000259" key="9">
    <source>
        <dbReference type="PROSITE" id="PS51144"/>
    </source>
</evidence>
<reference evidence="10" key="1">
    <citation type="submission" date="2021-04" db="EMBL/GenBank/DDBJ databases">
        <authorList>
            <consortium name="Molecular Ecology Group"/>
        </authorList>
    </citation>
    <scope>NUCLEOTIDE SEQUENCE</scope>
</reference>
<evidence type="ECO:0000313" key="10">
    <source>
        <dbReference type="EMBL" id="CAG5134053.1"/>
    </source>
</evidence>
<dbReference type="InterPro" id="IPR018338">
    <property type="entry name" value="Carbonic_anhydrase_a-class_CS"/>
</dbReference>
<dbReference type="SMART" id="SM01057">
    <property type="entry name" value="Carb_anhydrase"/>
    <property type="match status" value="1"/>
</dbReference>
<dbReference type="InterPro" id="IPR036398">
    <property type="entry name" value="CA_dom_sf"/>
</dbReference>
<feature type="non-terminal residue" evidence="10">
    <location>
        <position position="212"/>
    </location>
</feature>
<comment type="cofactor">
    <cofactor evidence="8">
        <name>Zn(2+)</name>
        <dbReference type="ChEBI" id="CHEBI:29105"/>
    </cofactor>
</comment>
<dbReference type="PROSITE" id="PS51144">
    <property type="entry name" value="ALPHA_CA_2"/>
    <property type="match status" value="1"/>
</dbReference>
<keyword evidence="6 8" id="KW-0456">Lyase</keyword>
<dbReference type="PANTHER" id="PTHR18952:SF265">
    <property type="entry name" value="CARBONIC ANHYDRASE"/>
    <property type="match status" value="1"/>
</dbReference>
<dbReference type="InterPro" id="IPR001148">
    <property type="entry name" value="CA_dom"/>
</dbReference>
<evidence type="ECO:0000256" key="1">
    <source>
        <dbReference type="ARBA" id="ARBA00002904"/>
    </source>
</evidence>
<evidence type="ECO:0000256" key="4">
    <source>
        <dbReference type="ARBA" id="ARBA00022723"/>
    </source>
</evidence>
<dbReference type="GO" id="GO:0004089">
    <property type="term" value="F:carbonate dehydratase activity"/>
    <property type="evidence" value="ECO:0007669"/>
    <property type="project" value="UniProtKB-UniRule"/>
</dbReference>
<keyword evidence="4 8" id="KW-0479">Metal-binding</keyword>
<accession>A0A8S3ZWN0</accession>
<dbReference type="Gene3D" id="3.10.200.10">
    <property type="entry name" value="Alpha carbonic anhydrase"/>
    <property type="match status" value="1"/>
</dbReference>
<proteinExistence type="inferred from homology"/>
<sequence>GPRQWKTKFQKCSRSLQSPIDLTGHTVRHQQILPLVLRTADGATTTPVRVKNDGASVFMKPTTSNVIIEGGSLPGQFVVTNLHFHWGQSDKDGSEHRIAGKAYPLEIHIVTFNRKYRNLQEASGASDGIHVIAVLYEVSKSSNSGLNICTSKLDSVVDIGSEVDGGSVDISSILPGPSVPIFRYRGSLTTPPCTENIIWSVYARPQAISVEQ</sequence>
<dbReference type="EMBL" id="CAJHNH020006735">
    <property type="protein sequence ID" value="CAG5134053.1"/>
    <property type="molecule type" value="Genomic_DNA"/>
</dbReference>
<dbReference type="Proteomes" id="UP000678393">
    <property type="component" value="Unassembled WGS sequence"/>
</dbReference>
<organism evidence="10 11">
    <name type="scientific">Candidula unifasciata</name>
    <dbReference type="NCBI Taxonomy" id="100452"/>
    <lineage>
        <taxon>Eukaryota</taxon>
        <taxon>Metazoa</taxon>
        <taxon>Spiralia</taxon>
        <taxon>Lophotrochozoa</taxon>
        <taxon>Mollusca</taxon>
        <taxon>Gastropoda</taxon>
        <taxon>Heterobranchia</taxon>
        <taxon>Euthyneura</taxon>
        <taxon>Panpulmonata</taxon>
        <taxon>Eupulmonata</taxon>
        <taxon>Stylommatophora</taxon>
        <taxon>Helicina</taxon>
        <taxon>Helicoidea</taxon>
        <taxon>Geomitridae</taxon>
        <taxon>Candidula</taxon>
    </lineage>
</organism>
<evidence type="ECO:0000256" key="8">
    <source>
        <dbReference type="RuleBase" id="RU367011"/>
    </source>
</evidence>
<feature type="domain" description="Alpha-carbonic anhydrase" evidence="9">
    <location>
        <begin position="1"/>
        <end position="212"/>
    </location>
</feature>